<keyword evidence="5 8" id="KW-0547">Nucleotide-binding</keyword>
<comment type="catalytic activity">
    <reaction evidence="8">
        <text>L-threonyl-[protein] + ATP = 3-O-(5'-adenylyl)-L-threonyl-[protein] + diphosphate</text>
        <dbReference type="Rhea" id="RHEA:54292"/>
        <dbReference type="Rhea" id="RHEA-COMP:11060"/>
        <dbReference type="Rhea" id="RHEA-COMP:13847"/>
        <dbReference type="ChEBI" id="CHEBI:30013"/>
        <dbReference type="ChEBI" id="CHEBI:30616"/>
        <dbReference type="ChEBI" id="CHEBI:33019"/>
        <dbReference type="ChEBI" id="CHEBI:138113"/>
        <dbReference type="EC" id="2.7.7.108"/>
    </reaction>
</comment>
<protein>
    <recommendedName>
        <fullName evidence="8">Protein nucleotidyltransferase YdiU</fullName>
        <ecNumber evidence="8">2.7.7.-</ecNumber>
    </recommendedName>
    <alternativeName>
        <fullName evidence="8">Protein adenylyltransferase YdiU</fullName>
        <ecNumber evidence="8">2.7.7.108</ecNumber>
    </alternativeName>
    <alternativeName>
        <fullName evidence="8">Protein uridylyltransferase YdiU</fullName>
        <ecNumber evidence="8">2.7.7.-</ecNumber>
    </alternativeName>
</protein>
<dbReference type="RefSeq" id="WP_173270024.1">
    <property type="nucleotide sequence ID" value="NZ_AP021889.1"/>
</dbReference>
<keyword evidence="3 8" id="KW-0548">Nucleotidyltransferase</keyword>
<keyword evidence="7 8" id="KW-0460">Magnesium</keyword>
<dbReference type="NCBIfam" id="NF000658">
    <property type="entry name" value="PRK00029.1"/>
    <property type="match status" value="1"/>
</dbReference>
<feature type="binding site" evidence="8">
    <location>
        <position position="246"/>
    </location>
    <ligand>
        <name>Mg(2+)</name>
        <dbReference type="ChEBI" id="CHEBI:18420"/>
    </ligand>
</feature>
<gene>
    <name evidence="8" type="primary">ydiU</name>
    <name evidence="8" type="synonym">selO</name>
    <name evidence="9" type="ORF">THMIRHAS_03640</name>
</gene>
<comment type="catalytic activity">
    <reaction evidence="8">
        <text>L-tyrosyl-[protein] + UTP = O-(5'-uridylyl)-L-tyrosyl-[protein] + diphosphate</text>
        <dbReference type="Rhea" id="RHEA:83887"/>
        <dbReference type="Rhea" id="RHEA-COMP:10136"/>
        <dbReference type="Rhea" id="RHEA-COMP:20238"/>
        <dbReference type="ChEBI" id="CHEBI:33019"/>
        <dbReference type="ChEBI" id="CHEBI:46398"/>
        <dbReference type="ChEBI" id="CHEBI:46858"/>
        <dbReference type="ChEBI" id="CHEBI:90602"/>
    </reaction>
</comment>
<evidence type="ECO:0000256" key="7">
    <source>
        <dbReference type="ARBA" id="ARBA00022842"/>
    </source>
</evidence>
<evidence type="ECO:0000313" key="10">
    <source>
        <dbReference type="Proteomes" id="UP000501726"/>
    </source>
</evidence>
<feature type="binding site" evidence="8">
    <location>
        <position position="255"/>
    </location>
    <ligand>
        <name>Mg(2+)</name>
        <dbReference type="ChEBI" id="CHEBI:18420"/>
    </ligand>
</feature>
<feature type="binding site" evidence="8">
    <location>
        <position position="85"/>
    </location>
    <ligand>
        <name>ATP</name>
        <dbReference type="ChEBI" id="CHEBI:30616"/>
    </ligand>
</feature>
<evidence type="ECO:0000256" key="4">
    <source>
        <dbReference type="ARBA" id="ARBA00022723"/>
    </source>
</evidence>
<evidence type="ECO:0000256" key="6">
    <source>
        <dbReference type="ARBA" id="ARBA00022840"/>
    </source>
</evidence>
<feature type="active site" description="Proton acceptor" evidence="8">
    <location>
        <position position="245"/>
    </location>
</feature>
<keyword evidence="2 8" id="KW-0808">Transferase</keyword>
<feature type="binding site" evidence="8">
    <location>
        <position position="117"/>
    </location>
    <ligand>
        <name>ATP</name>
        <dbReference type="ChEBI" id="CHEBI:30616"/>
    </ligand>
</feature>
<keyword evidence="10" id="KW-1185">Reference proteome</keyword>
<dbReference type="EC" id="2.7.7.108" evidence="8"/>
<dbReference type="GO" id="GO:0070733">
    <property type="term" value="F:AMPylase activity"/>
    <property type="evidence" value="ECO:0007669"/>
    <property type="project" value="UniProtKB-EC"/>
</dbReference>
<feature type="binding site" evidence="8">
    <location>
        <position position="82"/>
    </location>
    <ligand>
        <name>ATP</name>
        <dbReference type="ChEBI" id="CHEBI:30616"/>
    </ligand>
</feature>
<dbReference type="PANTHER" id="PTHR32057:SF14">
    <property type="entry name" value="PROTEIN ADENYLYLTRANSFERASE SELO, MITOCHONDRIAL"/>
    <property type="match status" value="1"/>
</dbReference>
<comment type="catalytic activity">
    <reaction evidence="8">
        <text>L-seryl-[protein] + UTP = O-(5'-uridylyl)-L-seryl-[protein] + diphosphate</text>
        <dbReference type="Rhea" id="RHEA:64604"/>
        <dbReference type="Rhea" id="RHEA-COMP:9863"/>
        <dbReference type="Rhea" id="RHEA-COMP:16635"/>
        <dbReference type="ChEBI" id="CHEBI:29999"/>
        <dbReference type="ChEBI" id="CHEBI:33019"/>
        <dbReference type="ChEBI" id="CHEBI:46398"/>
        <dbReference type="ChEBI" id="CHEBI:156051"/>
    </reaction>
</comment>
<evidence type="ECO:0000256" key="3">
    <source>
        <dbReference type="ARBA" id="ARBA00022695"/>
    </source>
</evidence>
<dbReference type="EMBL" id="AP021889">
    <property type="protein sequence ID" value="BBP44991.1"/>
    <property type="molecule type" value="Genomic_DNA"/>
</dbReference>
<feature type="binding site" evidence="8">
    <location>
        <position position="84"/>
    </location>
    <ligand>
        <name>ATP</name>
        <dbReference type="ChEBI" id="CHEBI:30616"/>
    </ligand>
</feature>
<proteinExistence type="inferred from homology"/>
<dbReference type="KEGG" id="tse:THMIRHAS_03640"/>
<reference evidence="10" key="1">
    <citation type="submission" date="2019-11" db="EMBL/GenBank/DDBJ databases">
        <title>Isolation and characterization of two novel species in the genus Thiomicrorhabdus.</title>
        <authorList>
            <person name="Mochizuki J."/>
            <person name="Kojima H."/>
            <person name="Fukui M."/>
        </authorList>
    </citation>
    <scope>NUCLEOTIDE SEQUENCE [LARGE SCALE GENOMIC DNA]</scope>
    <source>
        <strain evidence="10">aks77</strain>
    </source>
</reference>
<feature type="binding site" evidence="8">
    <location>
        <position position="174"/>
    </location>
    <ligand>
        <name>ATP</name>
        <dbReference type="ChEBI" id="CHEBI:30616"/>
    </ligand>
</feature>
<evidence type="ECO:0000256" key="5">
    <source>
        <dbReference type="ARBA" id="ARBA00022741"/>
    </source>
</evidence>
<feature type="binding site" evidence="8">
    <location>
        <position position="167"/>
    </location>
    <ligand>
        <name>ATP</name>
        <dbReference type="ChEBI" id="CHEBI:30616"/>
    </ligand>
</feature>
<evidence type="ECO:0000313" key="9">
    <source>
        <dbReference type="EMBL" id="BBP44991.1"/>
    </source>
</evidence>
<name>A0A6F8PS87_9GAMM</name>
<comment type="similarity">
    <text evidence="1 8">Belongs to the SELO family.</text>
</comment>
<accession>A0A6F8PS87</accession>
<keyword evidence="8" id="KW-0464">Manganese</keyword>
<keyword evidence="6 8" id="KW-0067">ATP-binding</keyword>
<comment type="catalytic activity">
    <reaction evidence="8">
        <text>L-seryl-[protein] + ATP = 3-O-(5'-adenylyl)-L-seryl-[protein] + diphosphate</text>
        <dbReference type="Rhea" id="RHEA:58120"/>
        <dbReference type="Rhea" id="RHEA-COMP:9863"/>
        <dbReference type="Rhea" id="RHEA-COMP:15073"/>
        <dbReference type="ChEBI" id="CHEBI:29999"/>
        <dbReference type="ChEBI" id="CHEBI:30616"/>
        <dbReference type="ChEBI" id="CHEBI:33019"/>
        <dbReference type="ChEBI" id="CHEBI:142516"/>
        <dbReference type="EC" id="2.7.7.108"/>
    </reaction>
</comment>
<comment type="catalytic activity">
    <reaction evidence="8">
        <text>L-tyrosyl-[protein] + ATP = O-(5'-adenylyl)-L-tyrosyl-[protein] + diphosphate</text>
        <dbReference type="Rhea" id="RHEA:54288"/>
        <dbReference type="Rhea" id="RHEA-COMP:10136"/>
        <dbReference type="Rhea" id="RHEA-COMP:13846"/>
        <dbReference type="ChEBI" id="CHEBI:30616"/>
        <dbReference type="ChEBI" id="CHEBI:33019"/>
        <dbReference type="ChEBI" id="CHEBI:46858"/>
        <dbReference type="ChEBI" id="CHEBI:83624"/>
        <dbReference type="EC" id="2.7.7.108"/>
    </reaction>
</comment>
<keyword evidence="4 8" id="KW-0479">Metal-binding</keyword>
<sequence>MNQFTNHYLQLPNHLYRNVDPEPLWDAHLLHYNQTLAQEIGIALTSEEVAQLTSGQALPAEFAPLAQKYTGHQFGYYNPDLGDGRGLLLGQVLHQNQSWDLHLKGAGQTPFSRRGDGRAVLRSAVREYLIGEALHYLNVPSTRCLSLSHCPETVYREKIETRASYIRVAKTHIRFGHFEWLAEINDRDSFRQLADYVIAQIYPHLSEHHEAQRYAQLFQEICGKTAQMIAKWQAVGFCHGVMNTDNMSIAGETFDFGPYAFLDDFKIHYICNQSDSEGRYAYSQQPNIGLWNCQVLGQAFLLLLDSTQVQQGLDHFVTTYNQHYLALMGAKFGLQTVHTDDRDFIAQSLILMDKSQLDFHHFFKKLALLESDQEAQWQQFIGDSKAWRDWQTQYLARTASQERIQRQQQIQQHTADFVLRNHIAQEIIQQCEKGNAELLSQAMQWLQTPHQPAPELAENYAHFLQAPTATQKGIALSCSS</sequence>
<comment type="catalytic activity">
    <reaction evidence="8">
        <text>L-histidyl-[protein] + UTP = N(tele)-(5'-uridylyl)-L-histidyl-[protein] + diphosphate</text>
        <dbReference type="Rhea" id="RHEA:83891"/>
        <dbReference type="Rhea" id="RHEA-COMP:9745"/>
        <dbReference type="Rhea" id="RHEA-COMP:20239"/>
        <dbReference type="ChEBI" id="CHEBI:29979"/>
        <dbReference type="ChEBI" id="CHEBI:33019"/>
        <dbReference type="ChEBI" id="CHEBI:46398"/>
        <dbReference type="ChEBI" id="CHEBI:233474"/>
    </reaction>
</comment>
<evidence type="ECO:0000256" key="8">
    <source>
        <dbReference type="HAMAP-Rule" id="MF_00692"/>
    </source>
</evidence>
<dbReference type="AlphaFoldDB" id="A0A6F8PS87"/>
<dbReference type="Proteomes" id="UP000501726">
    <property type="component" value="Chromosome"/>
</dbReference>
<evidence type="ECO:0000256" key="1">
    <source>
        <dbReference type="ARBA" id="ARBA00009747"/>
    </source>
</evidence>
<feature type="binding site" evidence="8">
    <location>
        <position position="116"/>
    </location>
    <ligand>
        <name>ATP</name>
        <dbReference type="ChEBI" id="CHEBI:30616"/>
    </ligand>
</feature>
<dbReference type="InterPro" id="IPR003846">
    <property type="entry name" value="SelO"/>
</dbReference>
<dbReference type="PANTHER" id="PTHR32057">
    <property type="entry name" value="PROTEIN ADENYLYLTRANSFERASE SELO, MITOCHONDRIAL"/>
    <property type="match status" value="1"/>
</dbReference>
<dbReference type="EC" id="2.7.7.-" evidence="8"/>
<feature type="binding site" evidence="8">
    <location>
        <position position="104"/>
    </location>
    <ligand>
        <name>ATP</name>
        <dbReference type="ChEBI" id="CHEBI:30616"/>
    </ligand>
</feature>
<dbReference type="GO" id="GO:0030145">
    <property type="term" value="F:manganese ion binding"/>
    <property type="evidence" value="ECO:0007669"/>
    <property type="project" value="UniProtKB-UniRule"/>
</dbReference>
<comment type="cofactor">
    <cofactor evidence="8">
        <name>Mg(2+)</name>
        <dbReference type="ChEBI" id="CHEBI:18420"/>
    </cofactor>
    <cofactor evidence="8">
        <name>Mn(2+)</name>
        <dbReference type="ChEBI" id="CHEBI:29035"/>
    </cofactor>
</comment>
<evidence type="ECO:0000256" key="2">
    <source>
        <dbReference type="ARBA" id="ARBA00022679"/>
    </source>
</evidence>
<organism evidence="9 10">
    <name type="scientific">Thiosulfatimonas sediminis</name>
    <dbReference type="NCBI Taxonomy" id="2675054"/>
    <lineage>
        <taxon>Bacteria</taxon>
        <taxon>Pseudomonadati</taxon>
        <taxon>Pseudomonadota</taxon>
        <taxon>Gammaproteobacteria</taxon>
        <taxon>Thiotrichales</taxon>
        <taxon>Piscirickettsiaceae</taxon>
        <taxon>Thiosulfatimonas</taxon>
    </lineage>
</organism>
<feature type="binding site" evidence="8">
    <location>
        <position position="255"/>
    </location>
    <ligand>
        <name>ATP</name>
        <dbReference type="ChEBI" id="CHEBI:30616"/>
    </ligand>
</feature>
<dbReference type="HAMAP" id="MF_00692">
    <property type="entry name" value="SelO"/>
    <property type="match status" value="1"/>
</dbReference>
<comment type="function">
    <text evidence="8">Nucleotidyltransferase involved in the post-translational modification of proteins. It can catalyze the addition of adenosine monophosphate (AMP) or uridine monophosphate (UMP) to a protein, resulting in modifications known as AMPylation and UMPylation.</text>
</comment>
<dbReference type="GO" id="GO:0000287">
    <property type="term" value="F:magnesium ion binding"/>
    <property type="evidence" value="ECO:0007669"/>
    <property type="project" value="UniProtKB-UniRule"/>
</dbReference>
<dbReference type="GO" id="GO:0005524">
    <property type="term" value="F:ATP binding"/>
    <property type="evidence" value="ECO:0007669"/>
    <property type="project" value="UniProtKB-UniRule"/>
</dbReference>
<dbReference type="Pfam" id="PF02696">
    <property type="entry name" value="SelO"/>
    <property type="match status" value="1"/>
</dbReference>